<reference evidence="1 2" key="1">
    <citation type="journal article" date="2019" name="Emerg. Microbes Infect.">
        <title>Comprehensive subspecies identification of 175 nontuberculous mycobacteria species based on 7547 genomic profiles.</title>
        <authorList>
            <person name="Matsumoto Y."/>
            <person name="Kinjo T."/>
            <person name="Motooka D."/>
            <person name="Nabeya D."/>
            <person name="Jung N."/>
            <person name="Uechi K."/>
            <person name="Horii T."/>
            <person name="Iida T."/>
            <person name="Fujita J."/>
            <person name="Nakamura S."/>
        </authorList>
    </citation>
    <scope>NUCLEOTIDE SEQUENCE [LARGE SCALE GENOMIC DNA]</scope>
    <source>
        <strain evidence="1 2">JCM 13392</strain>
    </source>
</reference>
<name>A0A7I9WNC1_9MYCO</name>
<evidence type="ECO:0000313" key="1">
    <source>
        <dbReference type="EMBL" id="GFG58756.1"/>
    </source>
</evidence>
<protein>
    <submittedName>
        <fullName evidence="1">Uncharacterized protein</fullName>
    </submittedName>
</protein>
<dbReference type="Proteomes" id="UP000465241">
    <property type="component" value="Unassembled WGS sequence"/>
</dbReference>
<dbReference type="AlphaFoldDB" id="A0A7I9WNC1"/>
<dbReference type="EMBL" id="BLKT01000003">
    <property type="protein sequence ID" value="GFG58756.1"/>
    <property type="molecule type" value="Genomic_DNA"/>
</dbReference>
<dbReference type="InterPro" id="IPR038765">
    <property type="entry name" value="Papain-like_cys_pep_sf"/>
</dbReference>
<evidence type="ECO:0000313" key="2">
    <source>
        <dbReference type="Proteomes" id="UP000465241"/>
    </source>
</evidence>
<dbReference type="Pfam" id="PF07313">
    <property type="entry name" value="AmiA-like"/>
    <property type="match status" value="1"/>
</dbReference>
<organism evidence="1 2">
    <name type="scientific">Mycolicibacterium murale</name>
    <dbReference type="NCBI Taxonomy" id="182220"/>
    <lineage>
        <taxon>Bacteria</taxon>
        <taxon>Bacillati</taxon>
        <taxon>Actinomycetota</taxon>
        <taxon>Actinomycetes</taxon>
        <taxon>Mycobacteriales</taxon>
        <taxon>Mycobacteriaceae</taxon>
        <taxon>Mycolicibacterium</taxon>
    </lineage>
</organism>
<gene>
    <name evidence="1" type="ORF">MMUR_28920</name>
</gene>
<dbReference type="SUPFAM" id="SSF54001">
    <property type="entry name" value="Cysteine proteinases"/>
    <property type="match status" value="1"/>
</dbReference>
<dbReference type="Gene3D" id="1.10.3670.10">
    <property type="entry name" value="Putative xylanase like domain"/>
    <property type="match status" value="1"/>
</dbReference>
<keyword evidence="2" id="KW-1185">Reference proteome</keyword>
<dbReference type="RefSeq" id="WP_246243875.1">
    <property type="nucleotide sequence ID" value="NZ_BAAAMC010000008.1"/>
</dbReference>
<comment type="caution">
    <text evidence="1">The sequence shown here is derived from an EMBL/GenBank/DDBJ whole genome shotgun (WGS) entry which is preliminary data.</text>
</comment>
<accession>A0A7I9WNC1</accession>
<proteinExistence type="predicted"/>
<dbReference type="InterPro" id="IPR010846">
    <property type="entry name" value="AmiA-like"/>
</dbReference>
<sequence>MIADGSAQILQAMLAATATSPDADTISRQFLGALYGADTLVGSADVPEQLVIDLERVDRFTYADYVEALKRADTADELTDNLVDVHHRDGIVGFATRKHFFTDWSATTPALATDITAGLSDATVEVPKNLNQKDSGGVYLPSLPVVPRTLSYVPSDAVDTGRHRRAAHR</sequence>